<dbReference type="Pfam" id="PF12697">
    <property type="entry name" value="Abhydrolase_6"/>
    <property type="match status" value="1"/>
</dbReference>
<gene>
    <name evidence="2" type="ordered locus">Ppha_1095</name>
</gene>
<feature type="domain" description="AB hydrolase-1" evidence="1">
    <location>
        <begin position="46"/>
        <end position="290"/>
    </location>
</feature>
<dbReference type="HOGENOM" id="CLU_020336_13_0_10"/>
<dbReference type="ESTHER" id="9chlb-q3vj19">
    <property type="family name" value="AlphaBeta_hydrolase"/>
</dbReference>
<evidence type="ECO:0000313" key="2">
    <source>
        <dbReference type="EMBL" id="ACF43374.1"/>
    </source>
</evidence>
<dbReference type="PRINTS" id="PR00111">
    <property type="entry name" value="ABHYDROLASE"/>
</dbReference>
<dbReference type="KEGG" id="pph:Ppha_1095"/>
<dbReference type="STRING" id="324925.Ppha_1095"/>
<dbReference type="InterPro" id="IPR000639">
    <property type="entry name" value="Epox_hydrolase-like"/>
</dbReference>
<reference evidence="2 3" key="1">
    <citation type="submission" date="2008-06" db="EMBL/GenBank/DDBJ databases">
        <title>Complete sequence of Pelodictyon phaeoclathratiforme BU-1.</title>
        <authorList>
            <consortium name="US DOE Joint Genome Institute"/>
            <person name="Lucas S."/>
            <person name="Copeland A."/>
            <person name="Lapidus A."/>
            <person name="Glavina del Rio T."/>
            <person name="Dalin E."/>
            <person name="Tice H."/>
            <person name="Bruce D."/>
            <person name="Goodwin L."/>
            <person name="Pitluck S."/>
            <person name="Schmutz J."/>
            <person name="Larimer F."/>
            <person name="Land M."/>
            <person name="Hauser L."/>
            <person name="Kyrpides N."/>
            <person name="Mikhailova N."/>
            <person name="Liu Z."/>
            <person name="Li T."/>
            <person name="Zhao F."/>
            <person name="Overmann J."/>
            <person name="Bryant D.A."/>
            <person name="Richardson P."/>
        </authorList>
    </citation>
    <scope>NUCLEOTIDE SEQUENCE [LARGE SCALE GENOMIC DNA]</scope>
    <source>
        <strain evidence="3">DSM 5477 / BU-1</strain>
    </source>
</reference>
<evidence type="ECO:0000313" key="3">
    <source>
        <dbReference type="Proteomes" id="UP000002724"/>
    </source>
</evidence>
<dbReference type="OrthoDB" id="9780932at2"/>
<dbReference type="AlphaFoldDB" id="B4SG63"/>
<protein>
    <submittedName>
        <fullName evidence="2">Alpha/beta hydrolase fold</fullName>
    </submittedName>
</protein>
<dbReference type="SUPFAM" id="SSF53474">
    <property type="entry name" value="alpha/beta-Hydrolases"/>
    <property type="match status" value="1"/>
</dbReference>
<accession>B4SG63</accession>
<dbReference type="RefSeq" id="WP_012507866.1">
    <property type="nucleotide sequence ID" value="NC_011060.1"/>
</dbReference>
<keyword evidence="3" id="KW-1185">Reference proteome</keyword>
<dbReference type="eggNOG" id="COG2267">
    <property type="taxonomic scope" value="Bacteria"/>
</dbReference>
<dbReference type="InterPro" id="IPR000073">
    <property type="entry name" value="AB_hydrolase_1"/>
</dbReference>
<name>B4SG63_PELPB</name>
<dbReference type="PRINTS" id="PR00412">
    <property type="entry name" value="EPOXHYDRLASE"/>
</dbReference>
<dbReference type="PANTHER" id="PTHR43689">
    <property type="entry name" value="HYDROLASE"/>
    <property type="match status" value="1"/>
</dbReference>
<organism evidence="2 3">
    <name type="scientific">Pelodictyon phaeoclathratiforme (strain DSM 5477 / BU-1)</name>
    <dbReference type="NCBI Taxonomy" id="324925"/>
    <lineage>
        <taxon>Bacteria</taxon>
        <taxon>Pseudomonadati</taxon>
        <taxon>Chlorobiota</taxon>
        <taxon>Chlorobiia</taxon>
        <taxon>Chlorobiales</taxon>
        <taxon>Chlorobiaceae</taxon>
        <taxon>Chlorobium/Pelodictyon group</taxon>
        <taxon>Pelodictyon</taxon>
    </lineage>
</organism>
<dbReference type="PANTHER" id="PTHR43689:SF8">
    <property type="entry name" value="ALPHA_BETA-HYDROLASES SUPERFAMILY PROTEIN"/>
    <property type="match status" value="1"/>
</dbReference>
<dbReference type="Gene3D" id="3.40.50.1820">
    <property type="entry name" value="alpha/beta hydrolase"/>
    <property type="match status" value="1"/>
</dbReference>
<sequence length="302" mass="33802">MPERATLIAKGTYATNGKQTSPEKRFIEVNGFKVHYRMAGSGKPLVVLLHGSFLSLRSWRLVFDELAKTTTVLAFDRPAFGYTSRPLPSKATGVSYTPEAQSDLVIALIKKLGFSKAVLVGNSTGGTLALLTALRHPQHVEGVVLAGAMIYSGYATSEVPAFMKPVMKAMTPVFSRLMKFLITRLYDRNIRGFWHNKERLGDAVLAEFRSDLMHGNWSRAFWELFLETHHLQLEKRLKTMSLPSLVITGEHDLTVKTEESIRLARELPCAELVVVPDCGHLPHEEQPEAFLVAVRKFLKRVV</sequence>
<keyword evidence="2" id="KW-0378">Hydrolase</keyword>
<dbReference type="EMBL" id="CP001110">
    <property type="protein sequence ID" value="ACF43374.1"/>
    <property type="molecule type" value="Genomic_DNA"/>
</dbReference>
<dbReference type="Proteomes" id="UP000002724">
    <property type="component" value="Chromosome"/>
</dbReference>
<evidence type="ECO:0000259" key="1">
    <source>
        <dbReference type="Pfam" id="PF12697"/>
    </source>
</evidence>
<dbReference type="GO" id="GO:0016787">
    <property type="term" value="F:hydrolase activity"/>
    <property type="evidence" value="ECO:0007669"/>
    <property type="project" value="UniProtKB-KW"/>
</dbReference>
<dbReference type="InterPro" id="IPR029058">
    <property type="entry name" value="AB_hydrolase_fold"/>
</dbReference>
<proteinExistence type="predicted"/>